<protein>
    <submittedName>
        <fullName evidence="2">Uncharacterized protein</fullName>
    </submittedName>
</protein>
<dbReference type="KEGG" id="dfa:DFA_03511"/>
<feature type="region of interest" description="Disordered" evidence="1">
    <location>
        <begin position="17"/>
        <end position="41"/>
    </location>
</feature>
<evidence type="ECO:0000313" key="3">
    <source>
        <dbReference type="Proteomes" id="UP000007797"/>
    </source>
</evidence>
<organism evidence="2 3">
    <name type="scientific">Cavenderia fasciculata</name>
    <name type="common">Slime mold</name>
    <name type="synonym">Dictyostelium fasciculatum</name>
    <dbReference type="NCBI Taxonomy" id="261658"/>
    <lineage>
        <taxon>Eukaryota</taxon>
        <taxon>Amoebozoa</taxon>
        <taxon>Evosea</taxon>
        <taxon>Eumycetozoa</taxon>
        <taxon>Dictyostelia</taxon>
        <taxon>Acytosteliales</taxon>
        <taxon>Cavenderiaceae</taxon>
        <taxon>Cavenderia</taxon>
    </lineage>
</organism>
<dbReference type="EMBL" id="GL883006">
    <property type="protein sequence ID" value="EGG25263.1"/>
    <property type="molecule type" value="Genomic_DNA"/>
</dbReference>
<evidence type="ECO:0000313" key="2">
    <source>
        <dbReference type="EMBL" id="EGG25263.1"/>
    </source>
</evidence>
<dbReference type="Proteomes" id="UP000007797">
    <property type="component" value="Unassembled WGS sequence"/>
</dbReference>
<name>F4PHS9_CACFS</name>
<proteinExistence type="predicted"/>
<dbReference type="RefSeq" id="XP_004363114.1">
    <property type="nucleotide sequence ID" value="XM_004363057.1"/>
</dbReference>
<keyword evidence="3" id="KW-1185">Reference proteome</keyword>
<dbReference type="AlphaFoldDB" id="F4PHS9"/>
<reference evidence="3" key="1">
    <citation type="journal article" date="2011" name="Genome Res.">
        <title>Phylogeny-wide analysis of social amoeba genomes highlights ancient origins for complex intercellular communication.</title>
        <authorList>
            <person name="Heidel A.J."/>
            <person name="Lawal H.M."/>
            <person name="Felder M."/>
            <person name="Schilde C."/>
            <person name="Helps N.R."/>
            <person name="Tunggal B."/>
            <person name="Rivero F."/>
            <person name="John U."/>
            <person name="Schleicher M."/>
            <person name="Eichinger L."/>
            <person name="Platzer M."/>
            <person name="Noegel A.A."/>
            <person name="Schaap P."/>
            <person name="Gloeckner G."/>
        </authorList>
    </citation>
    <scope>NUCLEOTIDE SEQUENCE [LARGE SCALE GENOMIC DNA]</scope>
    <source>
        <strain evidence="3">SH3</strain>
    </source>
</reference>
<evidence type="ECO:0000256" key="1">
    <source>
        <dbReference type="SAM" id="MobiDB-lite"/>
    </source>
</evidence>
<accession>F4PHS9</accession>
<dbReference type="GeneID" id="14876808"/>
<sequence length="313" mass="36641">MILIHLLHCNNGSITTSTTTTTTKQSTKQPTTTTTKQPTNTTMHTTMQSKMLTGHRHVLFLFQEDSFPPAYVPIFFQDPRLSYLYILELVQLLKYYPETFSKLADRGAIVSQKIVVQLDYSTSGEHYINTFSRWIAPRNDWKLSINVWSDLALHFGQQQQQQQCKSDNFDIIKTKIKQCKSHMPPLTTNIVSFKRKEKQLHDIGILYMDLFGHLLDKKQYKLLDLVIIQDPNALITIKHSIETRYSKKMISTQTSFNILEYYKNVLTLDFNSRNNNQSQQQQQHQKDKMEQIFEIPQITKNTINNISLHFDQF</sequence>
<gene>
    <name evidence="2" type="ORF">DFA_03511</name>
</gene>